<dbReference type="GO" id="GO:0017089">
    <property type="term" value="F:glycolipid transfer activity"/>
    <property type="evidence" value="ECO:0007669"/>
    <property type="project" value="TreeGrafter"/>
</dbReference>
<evidence type="ECO:0000256" key="1">
    <source>
        <dbReference type="ARBA" id="ARBA00022475"/>
    </source>
</evidence>
<feature type="signal peptide" evidence="6">
    <location>
        <begin position="1"/>
        <end position="23"/>
    </location>
</feature>
<keyword evidence="6" id="KW-0732">Signal</keyword>
<keyword evidence="1" id="KW-1003">Cell membrane</keyword>
<evidence type="ECO:0000256" key="2">
    <source>
        <dbReference type="ARBA" id="ARBA00022519"/>
    </source>
</evidence>
<dbReference type="GO" id="GO:0015221">
    <property type="term" value="F:lipopolysaccharide transmembrane transporter activity"/>
    <property type="evidence" value="ECO:0007669"/>
    <property type="project" value="InterPro"/>
</dbReference>
<feature type="chain" id="PRO_5032470369" evidence="6">
    <location>
        <begin position="24"/>
        <end position="378"/>
    </location>
</feature>
<name>A0A844GUY7_9CHRO</name>
<sequence length="378" mass="43118">MFIKKSFAFLCLCFFLVSCQGNSQPPQEVNDNEANREVEQGLVLYNSTIEQSNADGNTLWRISTEKAIYAQDNQSAKIEEIVGNLFENNEIILKVKADRGEVTKEGKEIFLEGNILVIDPRNKAEFRGEEVVWKPEDNFLVVTGKDKIKASHEKLVVTAKEGIYNTKNQVLELSKDVFATTNKPTLQLTTEHLYWRIPQDKVIGNKPLNMIRFDEKIITDKLNSQQVEVDLNNSVAVISGNVEYQSIKPSLQAATNRVVWYYGDRIMESNQPTKLIQPDKGTTLTANFVKFNLEENQVYLQEGIYGETKDKESEIYADKMLWNVDNEEINAEGNVYYSQLNPDLNLKGIKAWGNLRDKNITVQGDNTTRVITNIYPEE</sequence>
<dbReference type="PANTHER" id="PTHR37481">
    <property type="entry name" value="LIPOPOLYSACCHARIDE EXPORT SYSTEM PROTEIN LPTC"/>
    <property type="match status" value="1"/>
</dbReference>
<dbReference type="InterPro" id="IPR052363">
    <property type="entry name" value="LPS_export_LptC"/>
</dbReference>
<proteinExistence type="predicted"/>
<evidence type="ECO:0000256" key="6">
    <source>
        <dbReference type="SAM" id="SignalP"/>
    </source>
</evidence>
<dbReference type="Proteomes" id="UP000437131">
    <property type="component" value="Unassembled WGS sequence"/>
</dbReference>
<gene>
    <name evidence="7" type="primary">lptC</name>
    <name evidence="7" type="ORF">GGC33_07960</name>
</gene>
<dbReference type="PANTHER" id="PTHR37481:SF1">
    <property type="entry name" value="LIPOPOLYSACCHARIDE EXPORT SYSTEM PROTEIN LPTC"/>
    <property type="match status" value="1"/>
</dbReference>
<dbReference type="InterPro" id="IPR026265">
    <property type="entry name" value="LptC"/>
</dbReference>
<comment type="caution">
    <text evidence="7">The sequence shown here is derived from an EMBL/GenBank/DDBJ whole genome shotgun (WGS) entry which is preliminary data.</text>
</comment>
<evidence type="ECO:0000256" key="4">
    <source>
        <dbReference type="ARBA" id="ARBA00022989"/>
    </source>
</evidence>
<dbReference type="Gene3D" id="2.60.450.10">
    <property type="entry name" value="Lipopolysaccharide (LPS) transport protein A like domain"/>
    <property type="match status" value="2"/>
</dbReference>
<dbReference type="GO" id="GO:0005886">
    <property type="term" value="C:plasma membrane"/>
    <property type="evidence" value="ECO:0007669"/>
    <property type="project" value="InterPro"/>
</dbReference>
<keyword evidence="4" id="KW-1133">Transmembrane helix</keyword>
<evidence type="ECO:0000256" key="3">
    <source>
        <dbReference type="ARBA" id="ARBA00022692"/>
    </source>
</evidence>
<protein>
    <submittedName>
        <fullName evidence="7">LPS export ABC transporter periplasmic protein LptC</fullName>
    </submittedName>
</protein>
<evidence type="ECO:0000313" key="8">
    <source>
        <dbReference type="Proteomes" id="UP000437131"/>
    </source>
</evidence>
<evidence type="ECO:0000256" key="5">
    <source>
        <dbReference type="ARBA" id="ARBA00023136"/>
    </source>
</evidence>
<keyword evidence="2" id="KW-0997">Cell inner membrane</keyword>
<evidence type="ECO:0000313" key="7">
    <source>
        <dbReference type="EMBL" id="MTF38861.1"/>
    </source>
</evidence>
<keyword evidence="5" id="KW-0472">Membrane</keyword>
<keyword evidence="3" id="KW-0812">Transmembrane</keyword>
<dbReference type="PROSITE" id="PS51257">
    <property type="entry name" value="PROKAR_LIPOPROTEIN"/>
    <property type="match status" value="1"/>
</dbReference>
<dbReference type="NCBIfam" id="TIGR04409">
    <property type="entry name" value="LptC_YrbK"/>
    <property type="match status" value="1"/>
</dbReference>
<dbReference type="RefSeq" id="WP_155083693.1">
    <property type="nucleotide sequence ID" value="NZ_WMIA01000008.1"/>
</dbReference>
<organism evidence="7 8">
    <name type="scientific">Cyanobacterium aponinum 0216</name>
    <dbReference type="NCBI Taxonomy" id="2676140"/>
    <lineage>
        <taxon>Bacteria</taxon>
        <taxon>Bacillati</taxon>
        <taxon>Cyanobacteriota</taxon>
        <taxon>Cyanophyceae</taxon>
        <taxon>Oscillatoriophycideae</taxon>
        <taxon>Chroococcales</taxon>
        <taxon>Geminocystaceae</taxon>
        <taxon>Cyanobacterium</taxon>
    </lineage>
</organism>
<dbReference type="Pfam" id="PF06835">
    <property type="entry name" value="LptC"/>
    <property type="match status" value="1"/>
</dbReference>
<accession>A0A844GUY7</accession>
<dbReference type="EMBL" id="WMIA01000008">
    <property type="protein sequence ID" value="MTF38861.1"/>
    <property type="molecule type" value="Genomic_DNA"/>
</dbReference>
<dbReference type="AlphaFoldDB" id="A0A844GUY7"/>
<dbReference type="GO" id="GO:0030288">
    <property type="term" value="C:outer membrane-bounded periplasmic space"/>
    <property type="evidence" value="ECO:0007669"/>
    <property type="project" value="TreeGrafter"/>
</dbReference>
<dbReference type="InterPro" id="IPR010664">
    <property type="entry name" value="LipoPS_assembly_LptC-rel"/>
</dbReference>
<reference evidence="7 8" key="1">
    <citation type="submission" date="2019-11" db="EMBL/GenBank/DDBJ databases">
        <title>Isolation of a new High Light Tolerant Cyanobacteria.</title>
        <authorList>
            <person name="Dobson Z."/>
            <person name="Vaughn N."/>
            <person name="Vaughn M."/>
            <person name="Fromme P."/>
            <person name="Mazor Y."/>
        </authorList>
    </citation>
    <scope>NUCLEOTIDE SEQUENCE [LARGE SCALE GENOMIC DNA]</scope>
    <source>
        <strain evidence="7 8">0216</strain>
    </source>
</reference>